<keyword evidence="2" id="KW-1185">Reference proteome</keyword>
<gene>
    <name evidence="1" type="ORF">GA0070611_2366</name>
</gene>
<accession>A0A1A8ZIA4</accession>
<reference evidence="2" key="1">
    <citation type="submission" date="2016-06" db="EMBL/GenBank/DDBJ databases">
        <authorList>
            <person name="Varghese N."/>
            <person name="Submissions Spin"/>
        </authorList>
    </citation>
    <scope>NUCLEOTIDE SEQUENCE [LARGE SCALE GENOMIC DNA]</scope>
    <source>
        <strain evidence="2">DSM 44815</strain>
    </source>
</reference>
<dbReference type="PATRIC" id="fig|261654.4.peg.2414"/>
<name>A0A1A8ZIA4_9ACTN</name>
<dbReference type="RefSeq" id="WP_091662475.1">
    <property type="nucleotide sequence ID" value="NZ_LT594323.1"/>
</dbReference>
<dbReference type="EMBL" id="LT594323">
    <property type="protein sequence ID" value="SBT43564.1"/>
    <property type="molecule type" value="Genomic_DNA"/>
</dbReference>
<dbReference type="Proteomes" id="UP000199385">
    <property type="component" value="Chromosome I"/>
</dbReference>
<organism evidence="1 2">
    <name type="scientific">Micromonospora auratinigra</name>
    <dbReference type="NCBI Taxonomy" id="261654"/>
    <lineage>
        <taxon>Bacteria</taxon>
        <taxon>Bacillati</taxon>
        <taxon>Actinomycetota</taxon>
        <taxon>Actinomycetes</taxon>
        <taxon>Micromonosporales</taxon>
        <taxon>Micromonosporaceae</taxon>
        <taxon>Micromonospora</taxon>
    </lineage>
</organism>
<proteinExistence type="predicted"/>
<protein>
    <recommendedName>
        <fullName evidence="3">SnoaL-like domain-containing protein</fullName>
    </recommendedName>
</protein>
<evidence type="ECO:0008006" key="3">
    <source>
        <dbReference type="Google" id="ProtNLM"/>
    </source>
</evidence>
<dbReference type="STRING" id="261654.GA0070611_2366"/>
<evidence type="ECO:0000313" key="2">
    <source>
        <dbReference type="Proteomes" id="UP000199385"/>
    </source>
</evidence>
<dbReference type="OrthoDB" id="5186515at2"/>
<evidence type="ECO:0000313" key="1">
    <source>
        <dbReference type="EMBL" id="SBT43564.1"/>
    </source>
</evidence>
<sequence>MNFEALDDASPHLSPPVRAWLRRFDTASRSSDADEVATLFHDVFLSADPGTVAAVPRTVFAGVLPGRRELFRSAGLGEPRLTAASETRVDAAHTILRTEWSVPPLPGIDRATAALASSFLLRHLPGRETVAVAYLNERDLADILTP</sequence>
<dbReference type="AlphaFoldDB" id="A0A1A8ZIA4"/>